<dbReference type="AlphaFoldDB" id="A0A8H4KWY5"/>
<sequence>MSDSKATRNRKAQAILIETTGHLIMPCGYCEPRKLRCWAKEGHKNCAQCTRRGRKCDGKGVTLVEADKFAAEKRRLEKEEEVAETELINLQQQVNERLGRLMRLRRQKRHLQERAEEMLRRNVETLDELEALENEESFAAVEAQSLGAVDVIDWSSLGLEISDVLPSLDLGESSSGVVGRS</sequence>
<reference evidence="2 3" key="1">
    <citation type="submission" date="2020-01" db="EMBL/GenBank/DDBJ databases">
        <title>Identification and distribution of gene clusters putatively required for synthesis of sphingolipid metabolism inhibitors in phylogenetically diverse species of the filamentous fungus Fusarium.</title>
        <authorList>
            <person name="Kim H.-S."/>
            <person name="Busman M."/>
            <person name="Brown D.W."/>
            <person name="Divon H."/>
            <person name="Uhlig S."/>
            <person name="Proctor R.H."/>
        </authorList>
    </citation>
    <scope>NUCLEOTIDE SEQUENCE [LARGE SCALE GENOMIC DNA]</scope>
    <source>
        <strain evidence="2 3">NRRL 20459</strain>
    </source>
</reference>
<feature type="coiled-coil region" evidence="1">
    <location>
        <begin position="66"/>
        <end position="135"/>
    </location>
</feature>
<proteinExistence type="predicted"/>
<comment type="caution">
    <text evidence="2">The sequence shown here is derived from an EMBL/GenBank/DDBJ whole genome shotgun (WGS) entry which is preliminary data.</text>
</comment>
<keyword evidence="1" id="KW-0175">Coiled coil</keyword>
<organism evidence="2 3">
    <name type="scientific">Fusarium albosuccineum</name>
    <dbReference type="NCBI Taxonomy" id="1237068"/>
    <lineage>
        <taxon>Eukaryota</taxon>
        <taxon>Fungi</taxon>
        <taxon>Dikarya</taxon>
        <taxon>Ascomycota</taxon>
        <taxon>Pezizomycotina</taxon>
        <taxon>Sordariomycetes</taxon>
        <taxon>Hypocreomycetidae</taxon>
        <taxon>Hypocreales</taxon>
        <taxon>Nectriaceae</taxon>
        <taxon>Fusarium</taxon>
        <taxon>Fusarium decemcellulare species complex</taxon>
    </lineage>
</organism>
<dbReference type="EMBL" id="JAADYS010002619">
    <property type="protein sequence ID" value="KAF4457149.1"/>
    <property type="molecule type" value="Genomic_DNA"/>
</dbReference>
<accession>A0A8H4KWY5</accession>
<evidence type="ECO:0008006" key="4">
    <source>
        <dbReference type="Google" id="ProtNLM"/>
    </source>
</evidence>
<name>A0A8H4KWY5_9HYPO</name>
<evidence type="ECO:0000256" key="1">
    <source>
        <dbReference type="SAM" id="Coils"/>
    </source>
</evidence>
<gene>
    <name evidence="2" type="ORF">FALBO_15260</name>
</gene>
<dbReference type="OrthoDB" id="5089423at2759"/>
<evidence type="ECO:0000313" key="3">
    <source>
        <dbReference type="Proteomes" id="UP000554235"/>
    </source>
</evidence>
<dbReference type="Proteomes" id="UP000554235">
    <property type="component" value="Unassembled WGS sequence"/>
</dbReference>
<evidence type="ECO:0000313" key="2">
    <source>
        <dbReference type="EMBL" id="KAF4457149.1"/>
    </source>
</evidence>
<protein>
    <recommendedName>
        <fullName evidence="4">Zn(2)-C6 fungal-type domain-containing protein</fullName>
    </recommendedName>
</protein>
<keyword evidence="3" id="KW-1185">Reference proteome</keyword>